<gene>
    <name evidence="3" type="ORF">SERN_1609</name>
</gene>
<feature type="transmembrane region" description="Helical" evidence="2">
    <location>
        <begin position="78"/>
        <end position="99"/>
    </location>
</feature>
<keyword evidence="2" id="KW-0472">Membrane</keyword>
<feature type="region of interest" description="Disordered" evidence="1">
    <location>
        <begin position="31"/>
        <end position="57"/>
    </location>
</feature>
<dbReference type="EMBL" id="RHPJ01000002">
    <property type="protein sequence ID" value="TGO05605.1"/>
    <property type="molecule type" value="Genomic_DNA"/>
</dbReference>
<dbReference type="AlphaFoldDB" id="A0A4Z1E0Y6"/>
<keyword evidence="4" id="KW-1185">Reference proteome</keyword>
<dbReference type="Proteomes" id="UP000297318">
    <property type="component" value="Unassembled WGS sequence"/>
</dbReference>
<keyword evidence="2" id="KW-1133">Transmembrane helix</keyword>
<keyword evidence="2" id="KW-0812">Transmembrane</keyword>
<evidence type="ECO:0000313" key="3">
    <source>
        <dbReference type="EMBL" id="TGO05605.1"/>
    </source>
</evidence>
<evidence type="ECO:0000313" key="4">
    <source>
        <dbReference type="Proteomes" id="UP000297318"/>
    </source>
</evidence>
<protein>
    <submittedName>
        <fullName evidence="3">Uncharacterized protein</fullName>
    </submittedName>
</protein>
<dbReference type="RefSeq" id="WP_135849579.1">
    <property type="nucleotide sequence ID" value="NZ_RHPJ01000002.1"/>
</dbReference>
<sequence length="156" mass="16733">MTNEPRTTPDGGLDEPATPAVEVERVEATPVVDAAEAAPAEPATSEPATPEPEREIVSESAAVAGLADRSRVRRAPRFGAFLFAGLFLAAFVAGLLSFVRDSTLPPEALAGRALDSWGMFWLLLIGLGAFFALASYTVATWFDRRSVRRMERGPRS</sequence>
<name>A0A4Z1E0Y6_9MICO</name>
<evidence type="ECO:0000256" key="1">
    <source>
        <dbReference type="SAM" id="MobiDB-lite"/>
    </source>
</evidence>
<proteinExistence type="predicted"/>
<evidence type="ECO:0000256" key="2">
    <source>
        <dbReference type="SAM" id="Phobius"/>
    </source>
</evidence>
<feature type="compositionally biased region" description="Low complexity" evidence="1">
    <location>
        <begin position="31"/>
        <end position="48"/>
    </location>
</feature>
<accession>A0A4Z1E0Y6</accession>
<comment type="caution">
    <text evidence="3">The sequence shown here is derived from an EMBL/GenBank/DDBJ whole genome shotgun (WGS) entry which is preliminary data.</text>
</comment>
<reference evidence="3 4" key="1">
    <citation type="submission" date="2018-11" db="EMBL/GenBank/DDBJ databases">
        <title>Complete genome sequencing of the Actinobacteria Serinibacter sp. K3-2.</title>
        <authorList>
            <person name="Rakitin A.L."/>
            <person name="Beletsky A.V."/>
            <person name="Mardanov A.V."/>
            <person name="Ravin N.V."/>
            <person name="Gromova A.S."/>
            <person name="Filippova S.N."/>
            <person name="Gal'Chenko V.F."/>
        </authorList>
    </citation>
    <scope>NUCLEOTIDE SEQUENCE [LARGE SCALE GENOMIC DNA]</scope>
    <source>
        <strain evidence="3 4">K3-2</strain>
    </source>
</reference>
<feature type="region of interest" description="Disordered" evidence="1">
    <location>
        <begin position="1"/>
        <end position="20"/>
    </location>
</feature>
<feature type="transmembrane region" description="Helical" evidence="2">
    <location>
        <begin position="119"/>
        <end position="142"/>
    </location>
</feature>
<organism evidence="3 4">
    <name type="scientific">Serinibacter arcticus</name>
    <dbReference type="NCBI Taxonomy" id="1655435"/>
    <lineage>
        <taxon>Bacteria</taxon>
        <taxon>Bacillati</taxon>
        <taxon>Actinomycetota</taxon>
        <taxon>Actinomycetes</taxon>
        <taxon>Micrococcales</taxon>
        <taxon>Beutenbergiaceae</taxon>
        <taxon>Serinibacter</taxon>
    </lineage>
</organism>